<name>A0ABP8UNK7_9ACTN</name>
<keyword evidence="1" id="KW-1133">Transmembrane helix</keyword>
<protein>
    <recommendedName>
        <fullName evidence="2">DUF6199 domain-containing protein</fullName>
    </recommendedName>
</protein>
<evidence type="ECO:0000259" key="2">
    <source>
        <dbReference type="Pfam" id="PF19701"/>
    </source>
</evidence>
<dbReference type="EMBL" id="BAABHK010000016">
    <property type="protein sequence ID" value="GAA4635718.1"/>
    <property type="molecule type" value="Genomic_DNA"/>
</dbReference>
<evidence type="ECO:0000256" key="1">
    <source>
        <dbReference type="SAM" id="Phobius"/>
    </source>
</evidence>
<comment type="caution">
    <text evidence="3">The sequence shown here is derived from an EMBL/GenBank/DDBJ whole genome shotgun (WGS) entry which is preliminary data.</text>
</comment>
<keyword evidence="1" id="KW-0812">Transmembrane</keyword>
<feature type="domain" description="DUF6199" evidence="2">
    <location>
        <begin position="30"/>
        <end position="83"/>
    </location>
</feature>
<organism evidence="3 4">
    <name type="scientific">Actinoallomurus vinaceus</name>
    <dbReference type="NCBI Taxonomy" id="1080074"/>
    <lineage>
        <taxon>Bacteria</taxon>
        <taxon>Bacillati</taxon>
        <taxon>Actinomycetota</taxon>
        <taxon>Actinomycetes</taxon>
        <taxon>Streptosporangiales</taxon>
        <taxon>Thermomonosporaceae</taxon>
        <taxon>Actinoallomurus</taxon>
    </lineage>
</organism>
<gene>
    <name evidence="3" type="ORF">GCM10023196_082300</name>
</gene>
<keyword evidence="4" id="KW-1185">Reference proteome</keyword>
<evidence type="ECO:0000313" key="4">
    <source>
        <dbReference type="Proteomes" id="UP001501442"/>
    </source>
</evidence>
<dbReference type="Proteomes" id="UP001501442">
    <property type="component" value="Unassembled WGS sequence"/>
</dbReference>
<reference evidence="4" key="1">
    <citation type="journal article" date="2019" name="Int. J. Syst. Evol. Microbiol.">
        <title>The Global Catalogue of Microorganisms (GCM) 10K type strain sequencing project: providing services to taxonomists for standard genome sequencing and annotation.</title>
        <authorList>
            <consortium name="The Broad Institute Genomics Platform"/>
            <consortium name="The Broad Institute Genome Sequencing Center for Infectious Disease"/>
            <person name="Wu L."/>
            <person name="Ma J."/>
        </authorList>
    </citation>
    <scope>NUCLEOTIDE SEQUENCE [LARGE SCALE GENOMIC DNA]</scope>
    <source>
        <strain evidence="4">JCM 17939</strain>
    </source>
</reference>
<proteinExistence type="predicted"/>
<evidence type="ECO:0000313" key="3">
    <source>
        <dbReference type="EMBL" id="GAA4635718.1"/>
    </source>
</evidence>
<dbReference type="Pfam" id="PF19701">
    <property type="entry name" value="DUF6199"/>
    <property type="match status" value="1"/>
</dbReference>
<keyword evidence="1" id="KW-0472">Membrane</keyword>
<accession>A0ABP8UNK7</accession>
<feature type="transmembrane region" description="Helical" evidence="1">
    <location>
        <begin position="21"/>
        <end position="41"/>
    </location>
</feature>
<sequence length="207" mass="21571">MRQQITAYVPPGGYPGANVGLGIPVAAGVTLGVAMLLVALIDPRKRWWSFTAWRYRDPDAVEPSDAAYSAERMGWVVGALAIFALTGGLVAFVHHQSADQHRADQAAQASASVPAQASGGGDMATANDITQKILQLSFKQDRRPRTLAGQVAASVEPGATVTFPTDPDFVSLTLADGKTFCLNLPPDAPTKAPGPADPIVSIPGPCP</sequence>
<dbReference type="InterPro" id="IPR045679">
    <property type="entry name" value="DUF6199"/>
</dbReference>
<feature type="transmembrane region" description="Helical" evidence="1">
    <location>
        <begin position="73"/>
        <end position="93"/>
    </location>
</feature>